<feature type="transmembrane region" description="Helical" evidence="1">
    <location>
        <begin position="130"/>
        <end position="151"/>
    </location>
</feature>
<sequence length="267" mass="29158">MHLNIAAFCGAGVVFPGLLLYVAGRFGRDKVLLFCAGFLLNVPLLSIFMRPFETSEDGRGDSGGKSGREPFSAEETYSSLVNHSVSGSTESILRKPLFYITALTHIFFFYVFNLIATVAIDAALRKNIPITLAVIVVPAASVFDCIGRIVLPMVSDAGYVTQPVLIVVDYAVVAMGLLILSLVRDYPRMFLAGVGMGYFKDAHDSYSTLYYATSGVILFNALLWLAVIVTLARIKRKTWTASDKLVEDRDAPSLVTYRSVDLTSLMA</sequence>
<reference evidence="2 3" key="1">
    <citation type="journal article" date="2023" name="Arcadia Sci">
        <title>De novo assembly of a long-read Amblyomma americanum tick genome.</title>
        <authorList>
            <person name="Chou S."/>
            <person name="Poskanzer K.E."/>
            <person name="Rollins M."/>
            <person name="Thuy-Boun P.S."/>
        </authorList>
    </citation>
    <scope>NUCLEOTIDE SEQUENCE [LARGE SCALE GENOMIC DNA]</scope>
    <source>
        <strain evidence="2">F_SG_1</strain>
        <tissue evidence="2">Salivary glands</tissue>
    </source>
</reference>
<dbReference type="AlphaFoldDB" id="A0AAQ4DQ60"/>
<dbReference type="Proteomes" id="UP001321473">
    <property type="component" value="Unassembled WGS sequence"/>
</dbReference>
<dbReference type="EMBL" id="JARKHS020028182">
    <property type="protein sequence ID" value="KAK8764600.1"/>
    <property type="molecule type" value="Genomic_DNA"/>
</dbReference>
<evidence type="ECO:0008006" key="4">
    <source>
        <dbReference type="Google" id="ProtNLM"/>
    </source>
</evidence>
<keyword evidence="1" id="KW-0472">Membrane</keyword>
<evidence type="ECO:0000313" key="2">
    <source>
        <dbReference type="EMBL" id="KAK8764600.1"/>
    </source>
</evidence>
<keyword evidence="3" id="KW-1185">Reference proteome</keyword>
<dbReference type="InterPro" id="IPR050327">
    <property type="entry name" value="Proton-linked_MCT"/>
</dbReference>
<comment type="caution">
    <text evidence="2">The sequence shown here is derived from an EMBL/GenBank/DDBJ whole genome shotgun (WGS) entry which is preliminary data.</text>
</comment>
<gene>
    <name evidence="2" type="ORF">V5799_032791</name>
</gene>
<feature type="transmembrane region" description="Helical" evidence="1">
    <location>
        <begin position="209"/>
        <end position="232"/>
    </location>
</feature>
<dbReference type="SUPFAM" id="SSF103473">
    <property type="entry name" value="MFS general substrate transporter"/>
    <property type="match status" value="1"/>
</dbReference>
<name>A0AAQ4DQ60_AMBAM</name>
<keyword evidence="1" id="KW-0812">Transmembrane</keyword>
<dbReference type="GO" id="GO:0008028">
    <property type="term" value="F:monocarboxylic acid transmembrane transporter activity"/>
    <property type="evidence" value="ECO:0007669"/>
    <property type="project" value="TreeGrafter"/>
</dbReference>
<evidence type="ECO:0000256" key="1">
    <source>
        <dbReference type="SAM" id="Phobius"/>
    </source>
</evidence>
<dbReference type="InterPro" id="IPR036259">
    <property type="entry name" value="MFS_trans_sf"/>
</dbReference>
<organism evidence="2 3">
    <name type="scientific">Amblyomma americanum</name>
    <name type="common">Lone star tick</name>
    <dbReference type="NCBI Taxonomy" id="6943"/>
    <lineage>
        <taxon>Eukaryota</taxon>
        <taxon>Metazoa</taxon>
        <taxon>Ecdysozoa</taxon>
        <taxon>Arthropoda</taxon>
        <taxon>Chelicerata</taxon>
        <taxon>Arachnida</taxon>
        <taxon>Acari</taxon>
        <taxon>Parasitiformes</taxon>
        <taxon>Ixodida</taxon>
        <taxon>Ixodoidea</taxon>
        <taxon>Ixodidae</taxon>
        <taxon>Amblyomminae</taxon>
        <taxon>Amblyomma</taxon>
    </lineage>
</organism>
<feature type="transmembrane region" description="Helical" evidence="1">
    <location>
        <begin position="97"/>
        <end position="124"/>
    </location>
</feature>
<keyword evidence="1" id="KW-1133">Transmembrane helix</keyword>
<proteinExistence type="predicted"/>
<dbReference type="PANTHER" id="PTHR11360:SF303">
    <property type="entry name" value="MAJOR FACILITATOR SUPERFAMILY (MFS) PROFILE DOMAIN-CONTAINING PROTEIN"/>
    <property type="match status" value="1"/>
</dbReference>
<feature type="transmembrane region" description="Helical" evidence="1">
    <location>
        <begin position="30"/>
        <end position="49"/>
    </location>
</feature>
<dbReference type="PANTHER" id="PTHR11360">
    <property type="entry name" value="MONOCARBOXYLATE TRANSPORTER"/>
    <property type="match status" value="1"/>
</dbReference>
<feature type="transmembrane region" description="Helical" evidence="1">
    <location>
        <begin position="5"/>
        <end position="24"/>
    </location>
</feature>
<accession>A0AAQ4DQ60</accession>
<evidence type="ECO:0000313" key="3">
    <source>
        <dbReference type="Proteomes" id="UP001321473"/>
    </source>
</evidence>
<protein>
    <recommendedName>
        <fullName evidence="4">Monocarboxylate transporter</fullName>
    </recommendedName>
</protein>
<feature type="transmembrane region" description="Helical" evidence="1">
    <location>
        <begin position="163"/>
        <end position="183"/>
    </location>
</feature>